<accession>A0A839AHB3</accession>
<dbReference type="InterPro" id="IPR036282">
    <property type="entry name" value="Glutathione-S-Trfase_C_sf"/>
</dbReference>
<dbReference type="Proteomes" id="UP000541109">
    <property type="component" value="Unassembled WGS sequence"/>
</dbReference>
<organism evidence="3 4">
    <name type="scientific">Stappia albiluteola</name>
    <dbReference type="NCBI Taxonomy" id="2758565"/>
    <lineage>
        <taxon>Bacteria</taxon>
        <taxon>Pseudomonadati</taxon>
        <taxon>Pseudomonadota</taxon>
        <taxon>Alphaproteobacteria</taxon>
        <taxon>Hyphomicrobiales</taxon>
        <taxon>Stappiaceae</taxon>
        <taxon>Stappia</taxon>
    </lineage>
</organism>
<dbReference type="SFLD" id="SFLDG00358">
    <property type="entry name" value="Main_(cytGST)"/>
    <property type="match status" value="1"/>
</dbReference>
<feature type="domain" description="GST C-terminal" evidence="2">
    <location>
        <begin position="88"/>
        <end position="208"/>
    </location>
</feature>
<dbReference type="InterPro" id="IPR034345">
    <property type="entry name" value="Gtt2-like_N"/>
</dbReference>
<dbReference type="AlphaFoldDB" id="A0A839AHB3"/>
<dbReference type="SUPFAM" id="SSF47616">
    <property type="entry name" value="GST C-terminal domain-like"/>
    <property type="match status" value="1"/>
</dbReference>
<dbReference type="InterPro" id="IPR004046">
    <property type="entry name" value="GST_C"/>
</dbReference>
<dbReference type="Gene3D" id="1.20.1050.10">
    <property type="match status" value="1"/>
</dbReference>
<dbReference type="GO" id="GO:0016740">
    <property type="term" value="F:transferase activity"/>
    <property type="evidence" value="ECO:0007669"/>
    <property type="project" value="UniProtKB-KW"/>
</dbReference>
<gene>
    <name evidence="3" type="ORF">H2509_15460</name>
</gene>
<evidence type="ECO:0000313" key="3">
    <source>
        <dbReference type="EMBL" id="MBA5778525.1"/>
    </source>
</evidence>
<dbReference type="Pfam" id="PF00043">
    <property type="entry name" value="GST_C"/>
    <property type="match status" value="1"/>
</dbReference>
<dbReference type="PANTHER" id="PTHR44051:SF8">
    <property type="entry name" value="GLUTATHIONE S-TRANSFERASE GSTA"/>
    <property type="match status" value="1"/>
</dbReference>
<keyword evidence="4" id="KW-1185">Reference proteome</keyword>
<dbReference type="PROSITE" id="PS50405">
    <property type="entry name" value="GST_CTER"/>
    <property type="match status" value="1"/>
</dbReference>
<feature type="domain" description="GST N-terminal" evidence="1">
    <location>
        <begin position="1"/>
        <end position="83"/>
    </location>
</feature>
<dbReference type="InterPro" id="IPR036249">
    <property type="entry name" value="Thioredoxin-like_sf"/>
</dbReference>
<name>A0A839AHB3_9HYPH</name>
<protein>
    <submittedName>
        <fullName evidence="3">Glutathione S-transferase family protein</fullName>
    </submittedName>
</protein>
<dbReference type="PROSITE" id="PS50404">
    <property type="entry name" value="GST_NTER"/>
    <property type="match status" value="1"/>
</dbReference>
<dbReference type="RefSeq" id="WP_182166896.1">
    <property type="nucleotide sequence ID" value="NZ_JACFXV010000063.1"/>
</dbReference>
<dbReference type="CDD" id="cd03051">
    <property type="entry name" value="GST_N_GTT2_like"/>
    <property type="match status" value="1"/>
</dbReference>
<proteinExistence type="predicted"/>
<dbReference type="EMBL" id="JACFXV010000063">
    <property type="protein sequence ID" value="MBA5778525.1"/>
    <property type="molecule type" value="Genomic_DNA"/>
</dbReference>
<dbReference type="InterPro" id="IPR040079">
    <property type="entry name" value="Glutathione_S-Trfase"/>
</dbReference>
<dbReference type="InterPro" id="IPR004045">
    <property type="entry name" value="Glutathione_S-Trfase_N"/>
</dbReference>
<dbReference type="SFLD" id="SFLDS00019">
    <property type="entry name" value="Glutathione_Transferase_(cytos"/>
    <property type="match status" value="1"/>
</dbReference>
<dbReference type="Pfam" id="PF13409">
    <property type="entry name" value="GST_N_2"/>
    <property type="match status" value="1"/>
</dbReference>
<dbReference type="Gene3D" id="3.40.30.10">
    <property type="entry name" value="Glutaredoxin"/>
    <property type="match status" value="1"/>
</dbReference>
<comment type="caution">
    <text evidence="3">The sequence shown here is derived from an EMBL/GenBank/DDBJ whole genome shotgun (WGS) entry which is preliminary data.</text>
</comment>
<dbReference type="SUPFAM" id="SSF52833">
    <property type="entry name" value="Thioredoxin-like"/>
    <property type="match status" value="1"/>
</dbReference>
<keyword evidence="3" id="KW-0808">Transferase</keyword>
<evidence type="ECO:0000259" key="1">
    <source>
        <dbReference type="PROSITE" id="PS50404"/>
    </source>
</evidence>
<evidence type="ECO:0000313" key="4">
    <source>
        <dbReference type="Proteomes" id="UP000541109"/>
    </source>
</evidence>
<dbReference type="InterPro" id="IPR010987">
    <property type="entry name" value="Glutathione-S-Trfase_C-like"/>
</dbReference>
<sequence length="208" mass="22916">MKVYEFKGFANPARVRIALAEKGLFDKVEFIQVNVPAGEHRTPEFLAKNPSGVVPVLELDDGTQISESTAITEYLDQSAGEPTLTGKGAKERAYIHMRQRKIESGLLEAIGHYFHHATDGLGPQNYAHKNKEWGEYQKSVVLKTMKAMDDYLASNEYLAGDKFTVADITGMAGFAFCDFVKVETPAELKNLAAWKGRVFSRPSAAVAA</sequence>
<reference evidence="3 4" key="1">
    <citation type="submission" date="2020-07" db="EMBL/GenBank/DDBJ databases">
        <title>Stappia sp., F7233, whole genome shotgun sequencing project.</title>
        <authorList>
            <person name="Jiang S."/>
            <person name="Liu Z.W."/>
            <person name="Du Z.J."/>
        </authorList>
    </citation>
    <scope>NUCLEOTIDE SEQUENCE [LARGE SCALE GENOMIC DNA]</scope>
    <source>
        <strain evidence="3 4">F7233</strain>
    </source>
</reference>
<evidence type="ECO:0000259" key="2">
    <source>
        <dbReference type="PROSITE" id="PS50405"/>
    </source>
</evidence>
<dbReference type="PANTHER" id="PTHR44051">
    <property type="entry name" value="GLUTATHIONE S-TRANSFERASE-RELATED"/>
    <property type="match status" value="1"/>
</dbReference>